<keyword evidence="11 16" id="KW-0472">Membrane</keyword>
<protein>
    <recommendedName>
        <fullName evidence="5">Dol-P-Glc:Glc(2)Man(9)GlcNAc(2)-PP-Dol alpha-1,2-glucosyltransferase</fullName>
        <ecNumber evidence="4">2.4.1.256</ecNumber>
    </recommendedName>
    <alternativeName>
        <fullName evidence="12">Asparagine-linked glycosylation protein 10</fullName>
    </alternativeName>
</protein>
<comment type="caution">
    <text evidence="17">The sequence shown here is derived from an EMBL/GenBank/DDBJ whole genome shotgun (WGS) entry which is preliminary data.</text>
</comment>
<comment type="similarity">
    <text evidence="3">Belongs to the ALG10 glucosyltransferase family.</text>
</comment>
<evidence type="ECO:0000256" key="5">
    <source>
        <dbReference type="ARBA" id="ARBA00018512"/>
    </source>
</evidence>
<dbReference type="RefSeq" id="XP_030995774.1">
    <property type="nucleotide sequence ID" value="XM_031139002.1"/>
</dbReference>
<dbReference type="GO" id="GO:0106073">
    <property type="term" value="F:dolichyl pyrophosphate Glc2Man9GlcNAc2 alpha-1,2-glucosyltransferase activity"/>
    <property type="evidence" value="ECO:0007669"/>
    <property type="project" value="UniProtKB-EC"/>
</dbReference>
<dbReference type="AlphaFoldDB" id="A0A507B2G6"/>
<evidence type="ECO:0000256" key="13">
    <source>
        <dbReference type="ARBA" id="ARBA00044727"/>
    </source>
</evidence>
<evidence type="ECO:0000256" key="6">
    <source>
        <dbReference type="ARBA" id="ARBA00022676"/>
    </source>
</evidence>
<keyword evidence="18" id="KW-1185">Reference proteome</keyword>
<evidence type="ECO:0000256" key="1">
    <source>
        <dbReference type="ARBA" id="ARBA00004477"/>
    </source>
</evidence>
<feature type="transmembrane region" description="Helical" evidence="16">
    <location>
        <begin position="583"/>
        <end position="603"/>
    </location>
</feature>
<feature type="transmembrane region" description="Helical" evidence="16">
    <location>
        <begin position="110"/>
        <end position="128"/>
    </location>
</feature>
<comment type="pathway">
    <text evidence="2">Protein modification; protein glycosylation.</text>
</comment>
<feature type="transmembrane region" description="Helical" evidence="16">
    <location>
        <begin position="748"/>
        <end position="768"/>
    </location>
</feature>
<gene>
    <name evidence="17" type="ORF">E0L32_000457</name>
</gene>
<evidence type="ECO:0000256" key="7">
    <source>
        <dbReference type="ARBA" id="ARBA00022679"/>
    </source>
</evidence>
<feature type="transmembrane region" description="Helical" evidence="16">
    <location>
        <begin position="463"/>
        <end position="484"/>
    </location>
</feature>
<evidence type="ECO:0000256" key="14">
    <source>
        <dbReference type="ARBA" id="ARBA00048064"/>
    </source>
</evidence>
<dbReference type="GeneID" id="41967904"/>
<dbReference type="GO" id="GO:0005789">
    <property type="term" value="C:endoplasmic reticulum membrane"/>
    <property type="evidence" value="ECO:0007669"/>
    <property type="project" value="UniProtKB-SubCell"/>
</dbReference>
<name>A0A507B2G6_9PEZI</name>
<evidence type="ECO:0000313" key="18">
    <source>
        <dbReference type="Proteomes" id="UP000319257"/>
    </source>
</evidence>
<dbReference type="GO" id="GO:0006122">
    <property type="term" value="P:mitochondrial electron transport, ubiquinol to cytochrome c"/>
    <property type="evidence" value="ECO:0007669"/>
    <property type="project" value="InterPro"/>
</dbReference>
<organism evidence="17 18">
    <name type="scientific">Thyridium curvatum</name>
    <dbReference type="NCBI Taxonomy" id="1093900"/>
    <lineage>
        <taxon>Eukaryota</taxon>
        <taxon>Fungi</taxon>
        <taxon>Dikarya</taxon>
        <taxon>Ascomycota</taxon>
        <taxon>Pezizomycotina</taxon>
        <taxon>Sordariomycetes</taxon>
        <taxon>Sordariomycetidae</taxon>
        <taxon>Thyridiales</taxon>
        <taxon>Thyridiaceae</taxon>
        <taxon>Thyridium</taxon>
    </lineage>
</organism>
<evidence type="ECO:0000256" key="4">
    <source>
        <dbReference type="ARBA" id="ARBA00011967"/>
    </source>
</evidence>
<dbReference type="EMBL" id="SKBQ01000002">
    <property type="protein sequence ID" value="TPX14063.1"/>
    <property type="molecule type" value="Genomic_DNA"/>
</dbReference>
<feature type="transmembrane region" description="Helical" evidence="16">
    <location>
        <begin position="424"/>
        <end position="443"/>
    </location>
</feature>
<dbReference type="GO" id="GO:0005739">
    <property type="term" value="C:mitochondrion"/>
    <property type="evidence" value="ECO:0007669"/>
    <property type="project" value="GOC"/>
</dbReference>
<keyword evidence="9" id="KW-0256">Endoplasmic reticulum</keyword>
<dbReference type="FunCoup" id="A0A507B2G6">
    <property type="interactions" value="648"/>
</dbReference>
<dbReference type="STRING" id="1093900.A0A507B2G6"/>
<dbReference type="OrthoDB" id="4769at2759"/>
<evidence type="ECO:0000256" key="2">
    <source>
        <dbReference type="ARBA" id="ARBA00004922"/>
    </source>
</evidence>
<comment type="function">
    <text evidence="13">Dol-P-Glc:Glc(2)Man(9)GlcNAc(2)-PP-Dol alpha-1,2-glucosyltransferase that operates in the biosynthetic pathway of dolichol-linked oligosaccharides, the glycan precursors employed in protein asparagine (N)-glycosylation. The assembly of dolichol-linked oligosaccharides begins on the cytosolic side of the endoplasmic reticulum membrane and finishes in its lumen. The sequential addition of sugars to dolichol pyrophosphate produces dolichol-linked oligosaccharides containing fourteen sugars, including two GlcNAcs, nine mannoses and three glucoses. Once assembled, the oligosaccharide is transferred from the lipid to nascent proteins by oligosaccharyltransferases. In the lumen of the endoplasmic reticulum, adds the third and last glucose residue from dolichyl phosphate glucose (Dol-P-Glc) onto the lipid-linked oligosaccharide intermediate Glc(2)Man(9)GlcNAc(2)-PP-Dol to produce Glc(3)Man(9)GlcNAc(2)-PP-Dol.</text>
</comment>
<keyword evidence="10 16" id="KW-1133">Transmembrane helix</keyword>
<dbReference type="GO" id="GO:0006488">
    <property type="term" value="P:dolichol-linked oligosaccharide biosynthetic process"/>
    <property type="evidence" value="ECO:0007669"/>
    <property type="project" value="InterPro"/>
</dbReference>
<proteinExistence type="inferred from homology"/>
<evidence type="ECO:0000256" key="12">
    <source>
        <dbReference type="ARBA" id="ARBA00032069"/>
    </source>
</evidence>
<evidence type="ECO:0000256" key="8">
    <source>
        <dbReference type="ARBA" id="ARBA00022692"/>
    </source>
</evidence>
<dbReference type="InterPro" id="IPR016900">
    <property type="entry name" value="Alg10"/>
</dbReference>
<evidence type="ECO:0000256" key="3">
    <source>
        <dbReference type="ARBA" id="ARBA00010600"/>
    </source>
</evidence>
<dbReference type="PANTHER" id="PTHR12989:SF10">
    <property type="entry name" value="DOL-P-GLC:GLC(2)MAN(9)GLCNAC(2)-PP-DOL ALPHA-1,2-GLUCOSYLTRANSFERASE-RELATED"/>
    <property type="match status" value="1"/>
</dbReference>
<feature type="transmembrane region" description="Helical" evidence="16">
    <location>
        <begin position="263"/>
        <end position="281"/>
    </location>
</feature>
<accession>A0A507B2G6</accession>
<dbReference type="InParanoid" id="A0A507B2G6"/>
<comment type="subcellular location">
    <subcellularLocation>
        <location evidence="1">Endoplasmic reticulum membrane</location>
        <topology evidence="1">Multi-pass membrane protein</topology>
    </subcellularLocation>
</comment>
<dbReference type="Proteomes" id="UP000319257">
    <property type="component" value="Unassembled WGS sequence"/>
</dbReference>
<evidence type="ECO:0000256" key="16">
    <source>
        <dbReference type="SAM" id="Phobius"/>
    </source>
</evidence>
<dbReference type="InterPro" id="IPR019182">
    <property type="entry name" value="Cytochrome_b-c1_su10_fun"/>
</dbReference>
<feature type="transmembrane region" description="Helical" evidence="16">
    <location>
        <begin position="225"/>
        <end position="243"/>
    </location>
</feature>
<feature type="transmembrane region" description="Helical" evidence="16">
    <location>
        <begin position="688"/>
        <end position="705"/>
    </location>
</feature>
<keyword evidence="8 16" id="KW-0812">Transmembrane</keyword>
<dbReference type="UniPathway" id="UPA00378"/>
<dbReference type="PANTHER" id="PTHR12989">
    <property type="entry name" value="ALPHA-1,2-GLUCOSYLTRANSFERASE ALG10"/>
    <property type="match status" value="1"/>
</dbReference>
<dbReference type="Pfam" id="PF09796">
    <property type="entry name" value="QCR10"/>
    <property type="match status" value="1"/>
</dbReference>
<sequence>MPSPSPILRAAFPEYKSPYGPKYHYQPNFKGITASQVTRFGFKSAAFGGVALFTVIFYASGLPRVQRDLLQKIPFIGSHFVHEIPASDNKGVKTVSIFSFDEIVFAKLDLGSTLIVGALISVIFTINFHSGAQYGPSPRAHWIALATIAGLCFLLFLASRTWLRLVTHFVPEPYLDEVFHIPQAQRYCDGKWHEWDDKITTPPGLYAVTVAYHRLTQQAQCTVSSLRAFNGCALFFAAGLALFSRQQSEGRLPWRRAELPLPLSLYSRLTAFNVALFPVLFFFSELYYTDVLSTTAVLLCYTWCQSRTAGLLSGRRRPSVFSDLVAVVLGVAALAMRQTNVFWVVVYMGGMEAVHVVRNLEPQPVEKPELETLVEMVKFYGWRYSVGDVHDPPLSIAWPHDWALSLLSIGIAAACNPKKVMCRIWPYVLVVALFAAFVVWNGGVVLGDKSNHVATLHLAQMLYIWPLFAFFSAPLLLPVFFSALQTIRTVFSPPPGGSGPAARRREEDNPEKQQQQQQSAALRLATSLFAAHKLGYSLALLAACAGAFLGVVHFNTVVHPFTLADNRHYMFYVFRHTVLRGRAVRLALVAPYVACCAACWLVLAGSPPPPGSIGARGQQREGSTPFVNSPFLEVPPLPAAASSSPTTTTTGAAKKTNDETTAAAPAATAPEFDTSDVALNPPPQTSTALLWLLAAALSLVTAPLVEPRYFILPWVFWRLLVPAWSVPAPEGVLPRAWRGLDPRPVLETLWFLAINGATMYVFLARPFLWKNPDGSVMDGGRLQRFMW</sequence>
<feature type="region of interest" description="Disordered" evidence="15">
    <location>
        <begin position="637"/>
        <end position="667"/>
    </location>
</feature>
<evidence type="ECO:0000256" key="9">
    <source>
        <dbReference type="ARBA" id="ARBA00022824"/>
    </source>
</evidence>
<feature type="compositionally biased region" description="Low complexity" evidence="15">
    <location>
        <begin position="639"/>
        <end position="653"/>
    </location>
</feature>
<feature type="transmembrane region" description="Helical" evidence="16">
    <location>
        <begin position="40"/>
        <end position="60"/>
    </location>
</feature>
<evidence type="ECO:0000256" key="11">
    <source>
        <dbReference type="ARBA" id="ARBA00023136"/>
    </source>
</evidence>
<dbReference type="EC" id="2.4.1.256" evidence="4"/>
<feature type="transmembrane region" description="Helical" evidence="16">
    <location>
        <begin position="140"/>
        <end position="163"/>
    </location>
</feature>
<comment type="catalytic activity">
    <reaction evidence="14">
        <text>an alpha-D-Glc-(1-&gt;3)-alpha-D-Glc-(1-&gt;3)-alpha-D-Man-(1-&gt;2)-alpha-D-Man-(1-&gt;2)-alpha-D-Man-(1-&gt;3)-[alpha-D-Man-(1-&gt;2)-alpha-D-Man-(1-&gt;3)-[alpha-D-Man-(1-&gt;2)-alpha-D-Man-(1-&gt;6)]-alpha-D-Man-(1-&gt;6)]-beta-D-Man-(1-&gt;4)-beta-D-GlcNAc-(1-&gt;4)-alpha-D-GlcNAc-diphospho-di-trans,poly-cis-dolichol + a di-trans,poly-cis-dolichyl beta-D-glucosyl phosphate = a alpha-D-Glc-(1-&gt;2)-alpha-D-Glc-(1-&gt;3)-alpha-D-Glc-(1-&gt;3)-alpha-D-Man-(1-&gt;2)-alpha-D-Man-(1-&gt;2)-alpha-D-Man-(1-&gt;3)-[alpha-D-Man-(1-&gt;2)-alpha-D-Man-(1-&gt;3)-[alpha-D-Man-(1-&gt;2)-alpha-D-Man-(1-&gt;6)]-alpha-D-Man-(1-&gt;6)]-beta-D-Man-(1-&gt;4)-beta-D-GlcNAc-(1-&gt;4)-alpha-D-GlcNAc-diphospho-di-trans,poly-cis-dolichol + a di-trans,poly-cis-dolichyl phosphate + H(+)</text>
        <dbReference type="Rhea" id="RHEA:29543"/>
        <dbReference type="Rhea" id="RHEA-COMP:19498"/>
        <dbReference type="Rhea" id="RHEA-COMP:19502"/>
        <dbReference type="Rhea" id="RHEA-COMP:19512"/>
        <dbReference type="Rhea" id="RHEA-COMP:19522"/>
        <dbReference type="ChEBI" id="CHEBI:15378"/>
        <dbReference type="ChEBI" id="CHEBI:57525"/>
        <dbReference type="ChEBI" id="CHEBI:57683"/>
        <dbReference type="ChEBI" id="CHEBI:132522"/>
        <dbReference type="ChEBI" id="CHEBI:132523"/>
        <dbReference type="EC" id="2.4.1.256"/>
    </reaction>
    <physiologicalReaction direction="left-to-right" evidence="14">
        <dbReference type="Rhea" id="RHEA:29544"/>
    </physiologicalReaction>
</comment>
<evidence type="ECO:0000256" key="10">
    <source>
        <dbReference type="ARBA" id="ARBA00022989"/>
    </source>
</evidence>
<feature type="region of interest" description="Disordered" evidence="15">
    <location>
        <begin position="492"/>
        <end position="516"/>
    </location>
</feature>
<evidence type="ECO:0000256" key="15">
    <source>
        <dbReference type="SAM" id="MobiDB-lite"/>
    </source>
</evidence>
<keyword evidence="7" id="KW-0808">Transferase</keyword>
<reference evidence="17 18" key="1">
    <citation type="submission" date="2019-06" db="EMBL/GenBank/DDBJ databases">
        <title>Draft genome sequence of the filamentous fungus Phialemoniopsis curvata isolated from diesel fuel.</title>
        <authorList>
            <person name="Varaljay V.A."/>
            <person name="Lyon W.J."/>
            <person name="Crouch A.L."/>
            <person name="Drake C.E."/>
            <person name="Hollomon J.M."/>
            <person name="Nadeau L.J."/>
            <person name="Nunn H.S."/>
            <person name="Stevenson B.S."/>
            <person name="Bojanowski C.L."/>
            <person name="Crookes-Goodson W.J."/>
        </authorList>
    </citation>
    <scope>NUCLEOTIDE SEQUENCE [LARGE SCALE GENOMIC DNA]</scope>
    <source>
        <strain evidence="17 18">D216</strain>
    </source>
</reference>
<keyword evidence="6" id="KW-0328">Glycosyltransferase</keyword>
<dbReference type="Pfam" id="PF04922">
    <property type="entry name" value="DIE2_ALG10"/>
    <property type="match status" value="1"/>
</dbReference>
<evidence type="ECO:0000313" key="17">
    <source>
        <dbReference type="EMBL" id="TPX14063.1"/>
    </source>
</evidence>